<keyword evidence="4" id="KW-0677">Repeat</keyword>
<evidence type="ECO:0000256" key="5">
    <source>
        <dbReference type="ARBA" id="ARBA00022786"/>
    </source>
</evidence>
<reference evidence="7 8" key="1">
    <citation type="submission" date="2020-05" db="EMBL/GenBank/DDBJ databases">
        <title>Distinct polysaccharide utilization as determinants for interspecies competition between intestinal Prevotella spp.</title>
        <authorList>
            <person name="Galvez E.J.C."/>
            <person name="Iljazovic A."/>
            <person name="Strowig T."/>
        </authorList>
    </citation>
    <scope>NUCLEOTIDE SEQUENCE [LARGE SCALE GENOMIC DNA]</scope>
    <source>
        <strain evidence="7 8">PMUR</strain>
    </source>
</reference>
<dbReference type="EMBL" id="JABKKF010000011">
    <property type="protein sequence ID" value="NPD92828.1"/>
    <property type="molecule type" value="Genomic_DNA"/>
</dbReference>
<dbReference type="SMART" id="SM00028">
    <property type="entry name" value="TPR"/>
    <property type="match status" value="5"/>
</dbReference>
<dbReference type="Proteomes" id="UP000714420">
    <property type="component" value="Unassembled WGS sequence"/>
</dbReference>
<keyword evidence="5" id="KW-0833">Ubl conjugation pathway</keyword>
<dbReference type="PANTHER" id="PTHR46803">
    <property type="entry name" value="E3 UBIQUITIN-PROTEIN LIGASE CHIP"/>
    <property type="match status" value="1"/>
</dbReference>
<comment type="caution">
    <text evidence="7">The sequence shown here is derived from an EMBL/GenBank/DDBJ whole genome shotgun (WGS) entry which is preliminary data.</text>
</comment>
<feature type="chain" id="PRO_5047111722" description="RING-type E3 ubiquitin transferase" evidence="6">
    <location>
        <begin position="20"/>
        <end position="556"/>
    </location>
</feature>
<evidence type="ECO:0000256" key="1">
    <source>
        <dbReference type="ARBA" id="ARBA00000900"/>
    </source>
</evidence>
<protein>
    <recommendedName>
        <fullName evidence="2">RING-type E3 ubiquitin transferase</fullName>
        <ecNumber evidence="2">2.3.2.27</ecNumber>
    </recommendedName>
</protein>
<evidence type="ECO:0000256" key="2">
    <source>
        <dbReference type="ARBA" id="ARBA00012483"/>
    </source>
</evidence>
<proteinExistence type="predicted"/>
<gene>
    <name evidence="7" type="ORF">HPS56_10830</name>
</gene>
<organism evidence="7 8">
    <name type="scientific">Xylanibacter muris</name>
    <dbReference type="NCBI Taxonomy" id="2736290"/>
    <lineage>
        <taxon>Bacteria</taxon>
        <taxon>Pseudomonadati</taxon>
        <taxon>Bacteroidota</taxon>
        <taxon>Bacteroidia</taxon>
        <taxon>Bacteroidales</taxon>
        <taxon>Prevotellaceae</taxon>
        <taxon>Xylanibacter</taxon>
    </lineage>
</organism>
<keyword evidence="6" id="KW-0732">Signal</keyword>
<dbReference type="SUPFAM" id="SSF48452">
    <property type="entry name" value="TPR-like"/>
    <property type="match status" value="2"/>
</dbReference>
<keyword evidence="3" id="KW-0808">Transferase</keyword>
<name>A0ABX2ANM6_9BACT</name>
<evidence type="ECO:0000313" key="7">
    <source>
        <dbReference type="EMBL" id="NPD92828.1"/>
    </source>
</evidence>
<comment type="catalytic activity">
    <reaction evidence="1">
        <text>S-ubiquitinyl-[E2 ubiquitin-conjugating enzyme]-L-cysteine + [acceptor protein]-L-lysine = [E2 ubiquitin-conjugating enzyme]-L-cysteine + N(6)-ubiquitinyl-[acceptor protein]-L-lysine.</text>
        <dbReference type="EC" id="2.3.2.27"/>
    </reaction>
</comment>
<evidence type="ECO:0000256" key="3">
    <source>
        <dbReference type="ARBA" id="ARBA00022679"/>
    </source>
</evidence>
<dbReference type="SUPFAM" id="SSF50494">
    <property type="entry name" value="Trypsin-like serine proteases"/>
    <property type="match status" value="1"/>
</dbReference>
<dbReference type="InterPro" id="IPR009003">
    <property type="entry name" value="Peptidase_S1_PA"/>
</dbReference>
<feature type="signal peptide" evidence="6">
    <location>
        <begin position="1"/>
        <end position="19"/>
    </location>
</feature>
<evidence type="ECO:0000256" key="6">
    <source>
        <dbReference type="SAM" id="SignalP"/>
    </source>
</evidence>
<dbReference type="InterPro" id="IPR011990">
    <property type="entry name" value="TPR-like_helical_dom_sf"/>
</dbReference>
<dbReference type="GO" id="GO:0008233">
    <property type="term" value="F:peptidase activity"/>
    <property type="evidence" value="ECO:0007669"/>
    <property type="project" value="UniProtKB-KW"/>
</dbReference>
<dbReference type="RefSeq" id="WP_172276361.1">
    <property type="nucleotide sequence ID" value="NZ_CASGMU010000011.1"/>
</dbReference>
<accession>A0ABX2ANM6</accession>
<dbReference type="EC" id="2.3.2.27" evidence="2"/>
<keyword evidence="7" id="KW-0378">Hydrolase</keyword>
<evidence type="ECO:0000313" key="8">
    <source>
        <dbReference type="Proteomes" id="UP000714420"/>
    </source>
</evidence>
<dbReference type="Gene3D" id="2.40.10.120">
    <property type="match status" value="1"/>
</dbReference>
<dbReference type="InterPro" id="IPR019734">
    <property type="entry name" value="TPR_rpt"/>
</dbReference>
<sequence>MKRFILLSHALLACVIIIAQPSWTKKTAKSLFTLKTFNADGSLIGNSYGFFISTDGKAISCFTPFKGASKAVIIDAQGKESPVECIIGADDTYDVAKFQVSIKRSIPVPVSTSAADNGAKIWIQPYSVKKSLPATGGSVSRKETFMTGHTYYTLSVDAPENSAGLPALNDNGEAIGVIQADNSKSGTGFAVDAGFAAGMAVNGLSINDATLKSTLIKTALPDSLDQAILTMYVASSMPDTAKYKEIISDFIAKFPQAPDGYMSRAQMEANTDNFDDAAKDMEKALELAEKKDNVHYNYAQMIFRKELTKSEIPYRKWSLDMAAEQAEKAFSINPIPVYRQLKGEILFTRKKYDEAYNIYKQLIDSGTKTAEMYYEASQCKLMLKDSTAMLALLDSAVNTFSKPYLKNAAPYILARAQANIEAGNYRPAVYDLNEYEKLMKTKVNDRFYYIRHQAEIGGRMFQQALSDITTAIAMAPDNTVYYADKASLEIRVGMYDEAAATAAKSIAANASESDGYLFLGLAQCLKGNKEEGIKNLIKAKELGDTQAQGLIEKYSK</sequence>
<keyword evidence="7" id="KW-0645">Protease</keyword>
<dbReference type="PANTHER" id="PTHR46803:SF2">
    <property type="entry name" value="E3 UBIQUITIN-PROTEIN LIGASE CHIP"/>
    <property type="match status" value="1"/>
</dbReference>
<dbReference type="Gene3D" id="1.25.40.10">
    <property type="entry name" value="Tetratricopeptide repeat domain"/>
    <property type="match status" value="3"/>
</dbReference>
<evidence type="ECO:0000256" key="4">
    <source>
        <dbReference type="ARBA" id="ARBA00022737"/>
    </source>
</evidence>
<dbReference type="GO" id="GO:0006508">
    <property type="term" value="P:proteolysis"/>
    <property type="evidence" value="ECO:0007669"/>
    <property type="project" value="UniProtKB-KW"/>
</dbReference>
<keyword evidence="8" id="KW-1185">Reference proteome</keyword>